<dbReference type="Pfam" id="PF19700">
    <property type="entry name" value="DUF6198"/>
    <property type="match status" value="1"/>
</dbReference>
<evidence type="ECO:0000313" key="3">
    <source>
        <dbReference type="Proteomes" id="UP001290861"/>
    </source>
</evidence>
<dbReference type="PANTHER" id="PTHR40078">
    <property type="entry name" value="INTEGRAL MEMBRANE PROTEIN-RELATED"/>
    <property type="match status" value="1"/>
</dbReference>
<keyword evidence="1" id="KW-0472">Membrane</keyword>
<evidence type="ECO:0000313" key="2">
    <source>
        <dbReference type="EMBL" id="MDZ8119503.1"/>
    </source>
</evidence>
<name>A0ABU5MZ98_9BACT</name>
<feature type="transmembrane region" description="Helical" evidence="1">
    <location>
        <begin position="110"/>
        <end position="131"/>
    </location>
</feature>
<protein>
    <submittedName>
        <fullName evidence="2">DUF6198 family protein</fullName>
    </submittedName>
</protein>
<feature type="transmembrane region" description="Helical" evidence="1">
    <location>
        <begin position="54"/>
        <end position="74"/>
    </location>
</feature>
<dbReference type="Proteomes" id="UP001290861">
    <property type="component" value="Unassembled WGS sequence"/>
</dbReference>
<keyword evidence="1" id="KW-1133">Transmembrane helix</keyword>
<organism evidence="2 3">
    <name type="scientific">Pontiella agarivorans</name>
    <dbReference type="NCBI Taxonomy" id="3038953"/>
    <lineage>
        <taxon>Bacteria</taxon>
        <taxon>Pseudomonadati</taxon>
        <taxon>Kiritimatiellota</taxon>
        <taxon>Kiritimatiellia</taxon>
        <taxon>Kiritimatiellales</taxon>
        <taxon>Pontiellaceae</taxon>
        <taxon>Pontiella</taxon>
    </lineage>
</organism>
<feature type="transmembrane region" description="Helical" evidence="1">
    <location>
        <begin position="86"/>
        <end position="104"/>
    </location>
</feature>
<gene>
    <name evidence="2" type="ORF">P9H32_12795</name>
</gene>
<dbReference type="InterPro" id="IPR038750">
    <property type="entry name" value="YczE/YyaS-like"/>
</dbReference>
<reference evidence="2 3" key="1">
    <citation type="journal article" date="2024" name="Appl. Environ. Microbiol.">
        <title>Pontiella agarivorans sp. nov., a novel marine anaerobic bacterium capable of degrading macroalgal polysaccharides and fixing nitrogen.</title>
        <authorList>
            <person name="Liu N."/>
            <person name="Kivenson V."/>
            <person name="Peng X."/>
            <person name="Cui Z."/>
            <person name="Lankiewicz T.S."/>
            <person name="Gosselin K.M."/>
            <person name="English C.J."/>
            <person name="Blair E.M."/>
            <person name="O'Malley M.A."/>
            <person name="Valentine D.L."/>
        </authorList>
    </citation>
    <scope>NUCLEOTIDE SEQUENCE [LARGE SCALE GENOMIC DNA]</scope>
    <source>
        <strain evidence="2 3">NLcol2</strain>
    </source>
</reference>
<sequence>MYSMKLSTLVKKIALFMTGLFIMAVAVALSIKADLGVSPISCVPYVYSLKTSLSVGQLTILLNILLMVLQVILLRRNYRIIQLIQLPAVMVFGMFIDLALLLLADLPVSSYGLRAFWCMLSCAVLGFGVFLEVKSDLTYLPGEGFVAAVVEKFEHEFGKVKIGVDSALVLVGLLSSFVLLHQLKGIREGTLAAALLVGLFVKFYSRKLSVVDGWLSGGVAAATVPVSVQRDES</sequence>
<evidence type="ECO:0000256" key="1">
    <source>
        <dbReference type="SAM" id="Phobius"/>
    </source>
</evidence>
<keyword evidence="1" id="KW-0812">Transmembrane</keyword>
<accession>A0ABU5MZ98</accession>
<proteinExistence type="predicted"/>
<comment type="caution">
    <text evidence="2">The sequence shown here is derived from an EMBL/GenBank/DDBJ whole genome shotgun (WGS) entry which is preliminary data.</text>
</comment>
<dbReference type="RefSeq" id="WP_322609285.1">
    <property type="nucleotide sequence ID" value="NZ_JARVCO010000010.1"/>
</dbReference>
<keyword evidence="3" id="KW-1185">Reference proteome</keyword>
<dbReference type="EMBL" id="JARVCO010000010">
    <property type="protein sequence ID" value="MDZ8119503.1"/>
    <property type="molecule type" value="Genomic_DNA"/>
</dbReference>
<dbReference type="PANTHER" id="PTHR40078:SF1">
    <property type="entry name" value="INTEGRAL MEMBRANE PROTEIN"/>
    <property type="match status" value="1"/>
</dbReference>